<dbReference type="HOGENOM" id="CLU_757356_0_0_1"/>
<organism evidence="2 3">
    <name type="scientific">Oryza rufipogon</name>
    <name type="common">Brownbeard rice</name>
    <name type="synonym">Asian wild rice</name>
    <dbReference type="NCBI Taxonomy" id="4529"/>
    <lineage>
        <taxon>Eukaryota</taxon>
        <taxon>Viridiplantae</taxon>
        <taxon>Streptophyta</taxon>
        <taxon>Embryophyta</taxon>
        <taxon>Tracheophyta</taxon>
        <taxon>Spermatophyta</taxon>
        <taxon>Magnoliopsida</taxon>
        <taxon>Liliopsida</taxon>
        <taxon>Poales</taxon>
        <taxon>Poaceae</taxon>
        <taxon>BOP clade</taxon>
        <taxon>Oryzoideae</taxon>
        <taxon>Oryzeae</taxon>
        <taxon>Oryzinae</taxon>
        <taxon>Oryza</taxon>
    </lineage>
</organism>
<keyword evidence="3" id="KW-1185">Reference proteome</keyword>
<feature type="compositionally biased region" description="Low complexity" evidence="1">
    <location>
        <begin position="121"/>
        <end position="136"/>
    </location>
</feature>
<evidence type="ECO:0000256" key="1">
    <source>
        <dbReference type="SAM" id="MobiDB-lite"/>
    </source>
</evidence>
<reference evidence="2" key="2">
    <citation type="submission" date="2015-06" db="UniProtKB">
        <authorList>
            <consortium name="EnsemblPlants"/>
        </authorList>
    </citation>
    <scope>IDENTIFICATION</scope>
</reference>
<feature type="compositionally biased region" description="Low complexity" evidence="1">
    <location>
        <begin position="281"/>
        <end position="295"/>
    </location>
</feature>
<name>A0A0E0NBS3_ORYRU</name>
<dbReference type="EnsemblPlants" id="ORUFI02G08910.1">
    <property type="protein sequence ID" value="ORUFI02G08910.1"/>
    <property type="gene ID" value="ORUFI02G08910"/>
</dbReference>
<accession>A0A0E0NBS3</accession>
<feature type="compositionally biased region" description="Basic and acidic residues" evidence="1">
    <location>
        <begin position="228"/>
        <end position="237"/>
    </location>
</feature>
<proteinExistence type="predicted"/>
<dbReference type="AlphaFoldDB" id="A0A0E0NBS3"/>
<feature type="region of interest" description="Disordered" evidence="1">
    <location>
        <begin position="76"/>
        <end position="99"/>
    </location>
</feature>
<protein>
    <submittedName>
        <fullName evidence="2">Uncharacterized protein</fullName>
    </submittedName>
</protein>
<feature type="region of interest" description="Disordered" evidence="1">
    <location>
        <begin position="120"/>
        <end position="152"/>
    </location>
</feature>
<reference evidence="3" key="1">
    <citation type="submission" date="2013-06" db="EMBL/GenBank/DDBJ databases">
        <authorList>
            <person name="Zhao Q."/>
        </authorList>
    </citation>
    <scope>NUCLEOTIDE SEQUENCE</scope>
    <source>
        <strain evidence="3">cv. W1943</strain>
    </source>
</reference>
<evidence type="ECO:0000313" key="3">
    <source>
        <dbReference type="Proteomes" id="UP000008022"/>
    </source>
</evidence>
<dbReference type="Proteomes" id="UP000008022">
    <property type="component" value="Unassembled WGS sequence"/>
</dbReference>
<sequence>MRTANFRAEAKQQNQVGMLKLAENVNLHEAIHSSPRRCTTDFIKPNQHLAAVKSWTRSSQALSYITKDRSGNIWDTHCPEKWTEPTGDEGGRKKGTHLLNHPKEAEPITRLRTPEFAAYRTSASATPSPSSTTVSTCAGERTPRRDPDQITGNVQRWGFFPFWGGLGELTVAFAAAKMRRKGRSASCARAWRSRAYASAASRATRAAGTCSPPSPPPHTTPRAKAKKPRLDEEEARRARALTWGGDEPERGDDVDDGNGGCGGAAVSVSSGDEVGGGPPRGGALPPGRTATATAAGDGGRGSPEAMGIEAEAEAAIARWFKATREIRWLRAGVSGVGEELAQLTSITMGFGGRGWARSDAHKDMQK</sequence>
<evidence type="ECO:0000313" key="2">
    <source>
        <dbReference type="EnsemblPlants" id="ORUFI02G08910.1"/>
    </source>
</evidence>
<feature type="region of interest" description="Disordered" evidence="1">
    <location>
        <begin position="202"/>
        <end position="304"/>
    </location>
</feature>
<dbReference type="Gramene" id="ORUFI02G08910.1">
    <property type="protein sequence ID" value="ORUFI02G08910.1"/>
    <property type="gene ID" value="ORUFI02G08910"/>
</dbReference>